<feature type="region of interest" description="Disordered" evidence="1">
    <location>
        <begin position="302"/>
        <end position="350"/>
    </location>
</feature>
<evidence type="ECO:0000313" key="4">
    <source>
        <dbReference type="Proteomes" id="UP000184440"/>
    </source>
</evidence>
<gene>
    <name evidence="3" type="ORF">SAMN05443668_101579</name>
</gene>
<organism evidence="3 4">
    <name type="scientific">Cryptosporangium aurantiacum</name>
    <dbReference type="NCBI Taxonomy" id="134849"/>
    <lineage>
        <taxon>Bacteria</taxon>
        <taxon>Bacillati</taxon>
        <taxon>Actinomycetota</taxon>
        <taxon>Actinomycetes</taxon>
        <taxon>Cryptosporangiales</taxon>
        <taxon>Cryptosporangiaceae</taxon>
        <taxon>Cryptosporangium</taxon>
    </lineage>
</organism>
<dbReference type="AlphaFoldDB" id="A0A1M7IS74"/>
<dbReference type="Proteomes" id="UP000184440">
    <property type="component" value="Unassembled WGS sequence"/>
</dbReference>
<dbReference type="EMBL" id="FRCS01000001">
    <property type="protein sequence ID" value="SHM43652.1"/>
    <property type="molecule type" value="Genomic_DNA"/>
</dbReference>
<reference evidence="3 4" key="1">
    <citation type="submission" date="2016-11" db="EMBL/GenBank/DDBJ databases">
        <authorList>
            <person name="Jaros S."/>
            <person name="Januszkiewicz K."/>
            <person name="Wedrychowicz H."/>
        </authorList>
    </citation>
    <scope>NUCLEOTIDE SEQUENCE [LARGE SCALE GENOMIC DNA]</scope>
    <source>
        <strain evidence="3 4">DSM 46144</strain>
    </source>
</reference>
<name>A0A1M7IS74_9ACTN</name>
<dbReference type="InterPro" id="IPR010982">
    <property type="entry name" value="Lambda_DNA-bd_dom_sf"/>
</dbReference>
<feature type="compositionally biased region" description="Basic residues" evidence="1">
    <location>
        <begin position="340"/>
        <end position="350"/>
    </location>
</feature>
<dbReference type="GO" id="GO:0003677">
    <property type="term" value="F:DNA binding"/>
    <property type="evidence" value="ECO:0007669"/>
    <property type="project" value="InterPro"/>
</dbReference>
<dbReference type="RefSeq" id="WP_073251104.1">
    <property type="nucleotide sequence ID" value="NZ_FRCS01000001.1"/>
</dbReference>
<protein>
    <submittedName>
        <fullName evidence="3">Helix-turn-helix domain-containing protein</fullName>
    </submittedName>
</protein>
<evidence type="ECO:0000259" key="2">
    <source>
        <dbReference type="PROSITE" id="PS50943"/>
    </source>
</evidence>
<dbReference type="InterPro" id="IPR001387">
    <property type="entry name" value="Cro/C1-type_HTH"/>
</dbReference>
<sequence>MDHDVTTTPVTQVTATMDAFRTELTRRRVEAGLSKKALARRMSFDPSYVSHIESGRHRPTEDFARRADDVLGSGGRLWLLWREYDRSRQESVAGTAVPVAANADPHSDLVVEREEAAMRFDGRNYVMTIRRHLHNVGTKPVTLYWIKIASADDSQQPLTWDMIDLKANCNGEPMDWRVAADQPYAKQVWLQFRNGDYEFPLYPGDRAWIEYSYTVAEGTWGHWFQRAIRLPTRYLSVRLRFPTHLEPRVWGTETSMTADGAPLAATPRITHSPDGESEWFWEVPHPQLNARYRLHWQFQNGPGAGERAAGRAAERPEQSSRPERSDRLDHPGRASARRSALNRRRPAVLQ</sequence>
<keyword evidence="4" id="KW-1185">Reference proteome</keyword>
<dbReference type="Gene3D" id="1.10.260.40">
    <property type="entry name" value="lambda repressor-like DNA-binding domains"/>
    <property type="match status" value="1"/>
</dbReference>
<dbReference type="PROSITE" id="PS50943">
    <property type="entry name" value="HTH_CROC1"/>
    <property type="match status" value="1"/>
</dbReference>
<proteinExistence type="predicted"/>
<feature type="domain" description="HTH cro/C1-type" evidence="2">
    <location>
        <begin position="24"/>
        <end position="77"/>
    </location>
</feature>
<evidence type="ECO:0000256" key="1">
    <source>
        <dbReference type="SAM" id="MobiDB-lite"/>
    </source>
</evidence>
<dbReference type="Pfam" id="PF13560">
    <property type="entry name" value="HTH_31"/>
    <property type="match status" value="1"/>
</dbReference>
<feature type="compositionally biased region" description="Basic and acidic residues" evidence="1">
    <location>
        <begin position="308"/>
        <end position="332"/>
    </location>
</feature>
<dbReference type="SUPFAM" id="SSF47413">
    <property type="entry name" value="lambda repressor-like DNA-binding domains"/>
    <property type="match status" value="1"/>
</dbReference>
<dbReference type="SMART" id="SM00530">
    <property type="entry name" value="HTH_XRE"/>
    <property type="match status" value="1"/>
</dbReference>
<accession>A0A1M7IS74</accession>
<dbReference type="STRING" id="134849.SAMN05443668_101579"/>
<evidence type="ECO:0000313" key="3">
    <source>
        <dbReference type="EMBL" id="SHM43652.1"/>
    </source>
</evidence>
<dbReference type="CDD" id="cd00093">
    <property type="entry name" value="HTH_XRE"/>
    <property type="match status" value="1"/>
</dbReference>